<protein>
    <submittedName>
        <fullName evidence="2">Uncharacterized protein</fullName>
    </submittedName>
</protein>
<accession>A0AC34FQY4</accession>
<reference evidence="2" key="1">
    <citation type="submission" date="2022-11" db="UniProtKB">
        <authorList>
            <consortium name="WormBaseParasite"/>
        </authorList>
    </citation>
    <scope>IDENTIFICATION</scope>
</reference>
<dbReference type="WBParaSite" id="ES5_v2.g19811.t1">
    <property type="protein sequence ID" value="ES5_v2.g19811.t1"/>
    <property type="gene ID" value="ES5_v2.g19811"/>
</dbReference>
<dbReference type="Proteomes" id="UP000887579">
    <property type="component" value="Unplaced"/>
</dbReference>
<evidence type="ECO:0000313" key="2">
    <source>
        <dbReference type="WBParaSite" id="ES5_v2.g19811.t1"/>
    </source>
</evidence>
<name>A0AC34FQY4_9BILA</name>
<organism evidence="1 2">
    <name type="scientific">Panagrolaimus sp. ES5</name>
    <dbReference type="NCBI Taxonomy" id="591445"/>
    <lineage>
        <taxon>Eukaryota</taxon>
        <taxon>Metazoa</taxon>
        <taxon>Ecdysozoa</taxon>
        <taxon>Nematoda</taxon>
        <taxon>Chromadorea</taxon>
        <taxon>Rhabditida</taxon>
        <taxon>Tylenchina</taxon>
        <taxon>Panagrolaimomorpha</taxon>
        <taxon>Panagrolaimoidea</taxon>
        <taxon>Panagrolaimidae</taxon>
        <taxon>Panagrolaimus</taxon>
    </lineage>
</organism>
<proteinExistence type="predicted"/>
<sequence length="150" mass="16559">MTCPANVSTIYQWQNAAECIFRNWNAKSPTPEVDGSEGLTTSWPLWLTITCPANVSTIYKWQNAAECMFRNWNVESSTPEVDGSEGAPNSYKNSTQTIAAMSNNGFWNDQTFASSSATPGTFLCKESALSLAEYAKNCNTIDSCEQLQRD</sequence>
<evidence type="ECO:0000313" key="1">
    <source>
        <dbReference type="Proteomes" id="UP000887579"/>
    </source>
</evidence>